<protein>
    <recommendedName>
        <fullName evidence="4">Lipoprotein</fullName>
    </recommendedName>
</protein>
<evidence type="ECO:0000313" key="3">
    <source>
        <dbReference type="Proteomes" id="UP000248553"/>
    </source>
</evidence>
<keyword evidence="1" id="KW-0732">Signal</keyword>
<dbReference type="AlphaFoldDB" id="A0A328B5C6"/>
<dbReference type="PROSITE" id="PS51257">
    <property type="entry name" value="PROKAR_LIPOPROTEIN"/>
    <property type="match status" value="1"/>
</dbReference>
<gene>
    <name evidence="2" type="ORF">DLM85_24430</name>
</gene>
<name>A0A328B5C6_9BACT</name>
<comment type="caution">
    <text evidence="2">The sequence shown here is derived from an EMBL/GenBank/DDBJ whole genome shotgun (WGS) entry which is preliminary data.</text>
</comment>
<evidence type="ECO:0000256" key="1">
    <source>
        <dbReference type="SAM" id="SignalP"/>
    </source>
</evidence>
<dbReference type="EMBL" id="QHKM01000017">
    <property type="protein sequence ID" value="RAK62087.1"/>
    <property type="molecule type" value="Genomic_DNA"/>
</dbReference>
<organism evidence="2 3">
    <name type="scientific">Hymenobacter edaphi</name>
    <dbReference type="NCBI Taxonomy" id="2211146"/>
    <lineage>
        <taxon>Bacteria</taxon>
        <taxon>Pseudomonadati</taxon>
        <taxon>Bacteroidota</taxon>
        <taxon>Cytophagia</taxon>
        <taxon>Cytophagales</taxon>
        <taxon>Hymenobacteraceae</taxon>
        <taxon>Hymenobacter</taxon>
    </lineage>
</organism>
<dbReference type="RefSeq" id="WP_111480814.1">
    <property type="nucleotide sequence ID" value="NZ_QHKM01000017.1"/>
</dbReference>
<dbReference type="Proteomes" id="UP000248553">
    <property type="component" value="Unassembled WGS sequence"/>
</dbReference>
<evidence type="ECO:0000313" key="2">
    <source>
        <dbReference type="EMBL" id="RAK62087.1"/>
    </source>
</evidence>
<sequence length="196" mass="21863">MKTRLLVFCLSLLTLALGSCDRDQPTPKYTKAWLSQADGDVLTFRNPTTGATESVRATVTEVTASRAGKFDLRSRDYQTITLAYAPAAAPGSDLFQLQFNGDGMVIMGITANNSFERCAYVDTHRQADKELVYGTDMVTAERLDNLLLDGRSHARVAHVRYLNPSGWNLIAGYWYSKTDGLVAYTKTDGQTWYRVW</sequence>
<reference evidence="3" key="1">
    <citation type="submission" date="2018-05" db="EMBL/GenBank/DDBJ databases">
        <authorList>
            <person name="Nie L."/>
        </authorList>
    </citation>
    <scope>NUCLEOTIDE SEQUENCE [LARGE SCALE GENOMIC DNA]</scope>
    <source>
        <strain evidence="3">NL</strain>
    </source>
</reference>
<dbReference type="OrthoDB" id="879085at2"/>
<evidence type="ECO:0008006" key="4">
    <source>
        <dbReference type="Google" id="ProtNLM"/>
    </source>
</evidence>
<feature type="signal peptide" evidence="1">
    <location>
        <begin position="1"/>
        <end position="21"/>
    </location>
</feature>
<proteinExistence type="predicted"/>
<keyword evidence="3" id="KW-1185">Reference proteome</keyword>
<feature type="chain" id="PRO_5016376035" description="Lipoprotein" evidence="1">
    <location>
        <begin position="22"/>
        <end position="196"/>
    </location>
</feature>
<accession>A0A328B5C6</accession>